<feature type="transmembrane region" description="Helical" evidence="6">
    <location>
        <begin position="35"/>
        <end position="56"/>
    </location>
</feature>
<evidence type="ECO:0000313" key="8">
    <source>
        <dbReference type="Proteomes" id="UP001597375"/>
    </source>
</evidence>
<dbReference type="Pfam" id="PF01679">
    <property type="entry name" value="Pmp3"/>
    <property type="match status" value="1"/>
</dbReference>
<evidence type="ECO:0000256" key="6">
    <source>
        <dbReference type="SAM" id="Phobius"/>
    </source>
</evidence>
<proteinExistence type="inferred from homology"/>
<evidence type="ECO:0000256" key="2">
    <source>
        <dbReference type="ARBA" id="ARBA00009530"/>
    </source>
</evidence>
<accession>A0ABW5D5P2</accession>
<sequence>MAQAAPVNKILLVILAFIFPPLAVGLHSGFGKSFVLNIILTIIMWLPGVIHALMVVL</sequence>
<dbReference type="EMBL" id="JBHUIT010000002">
    <property type="protein sequence ID" value="MFD2255316.1"/>
    <property type="molecule type" value="Genomic_DNA"/>
</dbReference>
<evidence type="ECO:0000313" key="7">
    <source>
        <dbReference type="EMBL" id="MFD2255316.1"/>
    </source>
</evidence>
<dbReference type="RefSeq" id="WP_386817976.1">
    <property type="nucleotide sequence ID" value="NZ_JBHUIT010000002.1"/>
</dbReference>
<keyword evidence="8" id="KW-1185">Reference proteome</keyword>
<keyword evidence="5 6" id="KW-0472">Membrane</keyword>
<protein>
    <submittedName>
        <fullName evidence="7">YqaE/Pmp3 family membrane protein</fullName>
    </submittedName>
</protein>
<dbReference type="PANTHER" id="PTHR21659:SF42">
    <property type="entry name" value="UPF0057 MEMBRANE PROTEIN ZK632.10-RELATED"/>
    <property type="match status" value="1"/>
</dbReference>
<evidence type="ECO:0000256" key="5">
    <source>
        <dbReference type="ARBA" id="ARBA00023136"/>
    </source>
</evidence>
<reference evidence="8" key="1">
    <citation type="journal article" date="2019" name="Int. J. Syst. Evol. Microbiol.">
        <title>The Global Catalogue of Microorganisms (GCM) 10K type strain sequencing project: providing services to taxonomists for standard genome sequencing and annotation.</title>
        <authorList>
            <consortium name="The Broad Institute Genomics Platform"/>
            <consortium name="The Broad Institute Genome Sequencing Center for Infectious Disease"/>
            <person name="Wu L."/>
            <person name="Ma J."/>
        </authorList>
    </citation>
    <scope>NUCLEOTIDE SEQUENCE [LARGE SCALE GENOMIC DNA]</scope>
    <source>
        <strain evidence="8">CGMCC 4.7106</strain>
    </source>
</reference>
<dbReference type="Proteomes" id="UP001597375">
    <property type="component" value="Unassembled WGS sequence"/>
</dbReference>
<gene>
    <name evidence="7" type="ORF">ACFSSA_01390</name>
</gene>
<name>A0ABW5D5P2_9BACT</name>
<keyword evidence="4 6" id="KW-1133">Transmembrane helix</keyword>
<dbReference type="PANTHER" id="PTHR21659">
    <property type="entry name" value="HYDROPHOBIC PROTEIN RCI2 LOW TEMPERATURE AND SALT RESPONSIVE PROTEIN LTI6 -RELATED"/>
    <property type="match status" value="1"/>
</dbReference>
<comment type="subcellular location">
    <subcellularLocation>
        <location evidence="1">Membrane</location>
    </subcellularLocation>
</comment>
<evidence type="ECO:0000256" key="3">
    <source>
        <dbReference type="ARBA" id="ARBA00022692"/>
    </source>
</evidence>
<evidence type="ECO:0000256" key="1">
    <source>
        <dbReference type="ARBA" id="ARBA00004370"/>
    </source>
</evidence>
<dbReference type="InterPro" id="IPR000612">
    <property type="entry name" value="PMP3"/>
</dbReference>
<organism evidence="7 8">
    <name type="scientific">Luteolibacter algae</name>
    <dbReference type="NCBI Taxonomy" id="454151"/>
    <lineage>
        <taxon>Bacteria</taxon>
        <taxon>Pseudomonadati</taxon>
        <taxon>Verrucomicrobiota</taxon>
        <taxon>Verrucomicrobiia</taxon>
        <taxon>Verrucomicrobiales</taxon>
        <taxon>Verrucomicrobiaceae</taxon>
        <taxon>Luteolibacter</taxon>
    </lineage>
</organism>
<keyword evidence="3 6" id="KW-0812">Transmembrane</keyword>
<comment type="caution">
    <text evidence="7">The sequence shown here is derived from an EMBL/GenBank/DDBJ whole genome shotgun (WGS) entry which is preliminary data.</text>
</comment>
<comment type="similarity">
    <text evidence="2">Belongs to the UPF0057 (PMP3) family.</text>
</comment>
<evidence type="ECO:0000256" key="4">
    <source>
        <dbReference type="ARBA" id="ARBA00022989"/>
    </source>
</evidence>
<dbReference type="PROSITE" id="PS01309">
    <property type="entry name" value="UPF0057"/>
    <property type="match status" value="1"/>
</dbReference>